<gene>
    <name evidence="2" type="ORF">JRO89_XS13G0002100</name>
</gene>
<dbReference type="Proteomes" id="UP000827721">
    <property type="component" value="Unassembled WGS sequence"/>
</dbReference>
<name>A0ABQ8H5P8_9ROSI</name>
<accession>A0ABQ8H5P8</accession>
<organism evidence="2 3">
    <name type="scientific">Xanthoceras sorbifolium</name>
    <dbReference type="NCBI Taxonomy" id="99658"/>
    <lineage>
        <taxon>Eukaryota</taxon>
        <taxon>Viridiplantae</taxon>
        <taxon>Streptophyta</taxon>
        <taxon>Embryophyta</taxon>
        <taxon>Tracheophyta</taxon>
        <taxon>Spermatophyta</taxon>
        <taxon>Magnoliopsida</taxon>
        <taxon>eudicotyledons</taxon>
        <taxon>Gunneridae</taxon>
        <taxon>Pentapetalae</taxon>
        <taxon>rosids</taxon>
        <taxon>malvids</taxon>
        <taxon>Sapindales</taxon>
        <taxon>Sapindaceae</taxon>
        <taxon>Xanthoceroideae</taxon>
        <taxon>Xanthoceras</taxon>
    </lineage>
</organism>
<protein>
    <submittedName>
        <fullName evidence="2">Uncharacterized protein</fullName>
    </submittedName>
</protein>
<feature type="compositionally biased region" description="Polar residues" evidence="1">
    <location>
        <begin position="24"/>
        <end position="33"/>
    </location>
</feature>
<feature type="region of interest" description="Disordered" evidence="1">
    <location>
        <begin position="1"/>
        <end position="33"/>
    </location>
</feature>
<evidence type="ECO:0000313" key="2">
    <source>
        <dbReference type="EMBL" id="KAH7549232.1"/>
    </source>
</evidence>
<comment type="caution">
    <text evidence="2">The sequence shown here is derived from an EMBL/GenBank/DDBJ whole genome shotgun (WGS) entry which is preliminary data.</text>
</comment>
<feature type="region of interest" description="Disordered" evidence="1">
    <location>
        <begin position="58"/>
        <end position="89"/>
    </location>
</feature>
<evidence type="ECO:0000256" key="1">
    <source>
        <dbReference type="SAM" id="MobiDB-lite"/>
    </source>
</evidence>
<sequence>MTYSTEEIDEDETDSWLLLDPDNNDNQTNSWFTNGEEVDKSLGIKEHNSCSEYQCQDQNNQQQIDSGHQGDSGSDGIVPVPSRLSKKLI</sequence>
<reference evidence="2 3" key="1">
    <citation type="submission" date="2021-02" db="EMBL/GenBank/DDBJ databases">
        <title>Plant Genome Project.</title>
        <authorList>
            <person name="Zhang R.-G."/>
        </authorList>
    </citation>
    <scope>NUCLEOTIDE SEQUENCE [LARGE SCALE GENOMIC DNA]</scope>
    <source>
        <tissue evidence="2">Leaves</tissue>
    </source>
</reference>
<proteinExistence type="predicted"/>
<keyword evidence="3" id="KW-1185">Reference proteome</keyword>
<feature type="compositionally biased region" description="Low complexity" evidence="1">
    <location>
        <begin position="58"/>
        <end position="77"/>
    </location>
</feature>
<evidence type="ECO:0000313" key="3">
    <source>
        <dbReference type="Proteomes" id="UP000827721"/>
    </source>
</evidence>
<dbReference type="EMBL" id="JAFEMO010000013">
    <property type="protein sequence ID" value="KAH7549232.1"/>
    <property type="molecule type" value="Genomic_DNA"/>
</dbReference>
<feature type="compositionally biased region" description="Acidic residues" evidence="1">
    <location>
        <begin position="1"/>
        <end position="14"/>
    </location>
</feature>